<name>A0A200Q8P2_MACCD</name>
<dbReference type="PANTHER" id="PTHR31662">
    <property type="entry name" value="BNAANNG10740D PROTEIN-RELATED"/>
    <property type="match status" value="1"/>
</dbReference>
<dbReference type="OrthoDB" id="661680at2759"/>
<dbReference type="GO" id="GO:0006355">
    <property type="term" value="P:regulation of DNA-templated transcription"/>
    <property type="evidence" value="ECO:0007669"/>
    <property type="project" value="InterPro"/>
</dbReference>
<comment type="caution">
    <text evidence="4">The sequence shown here is derived from an EMBL/GenBank/DDBJ whole genome shotgun (WGS) entry which is preliminary data.</text>
</comment>
<dbReference type="GO" id="GO:0005634">
    <property type="term" value="C:nucleus"/>
    <property type="evidence" value="ECO:0007669"/>
    <property type="project" value="TreeGrafter"/>
</dbReference>
<dbReference type="STRING" id="56857.A0A200Q8P2"/>
<feature type="compositionally biased region" description="Acidic residues" evidence="2">
    <location>
        <begin position="10"/>
        <end position="46"/>
    </location>
</feature>
<feature type="region of interest" description="Disordered" evidence="2">
    <location>
        <begin position="1"/>
        <end position="106"/>
    </location>
</feature>
<keyword evidence="5" id="KW-1185">Reference proteome</keyword>
<dbReference type="AlphaFoldDB" id="A0A200Q8P2"/>
<protein>
    <recommendedName>
        <fullName evidence="3">Glabrous enhancer-binding protein-like DBD domain-containing protein</fullName>
    </recommendedName>
</protein>
<dbReference type="EMBL" id="MVGT01002699">
    <property type="protein sequence ID" value="OVA06866.1"/>
    <property type="molecule type" value="Genomic_DNA"/>
</dbReference>
<reference evidence="4 5" key="1">
    <citation type="journal article" date="2017" name="Mol. Plant">
        <title>The Genome of Medicinal Plant Macleaya cordata Provides New Insights into Benzylisoquinoline Alkaloids Metabolism.</title>
        <authorList>
            <person name="Liu X."/>
            <person name="Liu Y."/>
            <person name="Huang P."/>
            <person name="Ma Y."/>
            <person name="Qing Z."/>
            <person name="Tang Q."/>
            <person name="Cao H."/>
            <person name="Cheng P."/>
            <person name="Zheng Y."/>
            <person name="Yuan Z."/>
            <person name="Zhou Y."/>
            <person name="Liu J."/>
            <person name="Tang Z."/>
            <person name="Zhuo Y."/>
            <person name="Zhang Y."/>
            <person name="Yu L."/>
            <person name="Huang J."/>
            <person name="Yang P."/>
            <person name="Peng Q."/>
            <person name="Zhang J."/>
            <person name="Jiang W."/>
            <person name="Zhang Z."/>
            <person name="Lin K."/>
            <person name="Ro D.K."/>
            <person name="Chen X."/>
            <person name="Xiong X."/>
            <person name="Shang Y."/>
            <person name="Huang S."/>
            <person name="Zeng J."/>
        </authorList>
    </citation>
    <scope>NUCLEOTIDE SEQUENCE [LARGE SCALE GENOMIC DNA]</scope>
    <source>
        <strain evidence="5">cv. BLH2017</strain>
        <tissue evidence="4">Root</tissue>
    </source>
</reference>
<dbReference type="InterPro" id="IPR007592">
    <property type="entry name" value="GEBP"/>
</dbReference>
<evidence type="ECO:0000259" key="3">
    <source>
        <dbReference type="Pfam" id="PF04504"/>
    </source>
</evidence>
<evidence type="ECO:0000313" key="4">
    <source>
        <dbReference type="EMBL" id="OVA06866.1"/>
    </source>
</evidence>
<feature type="domain" description="Glabrous enhancer-binding protein-like DBD" evidence="3">
    <location>
        <begin position="109"/>
        <end position="198"/>
    </location>
</feature>
<dbReference type="Pfam" id="PF04504">
    <property type="entry name" value="GeBP-like_DBD"/>
    <property type="match status" value="1"/>
</dbReference>
<accession>A0A200Q8P2</accession>
<dbReference type="InterPro" id="IPR053932">
    <property type="entry name" value="GeBP-like_DBD"/>
</dbReference>
<evidence type="ECO:0000313" key="5">
    <source>
        <dbReference type="Proteomes" id="UP000195402"/>
    </source>
</evidence>
<evidence type="ECO:0000256" key="1">
    <source>
        <dbReference type="ARBA" id="ARBA00010820"/>
    </source>
</evidence>
<gene>
    <name evidence="4" type="ORF">BVC80_497g12</name>
</gene>
<proteinExistence type="inferred from homology"/>
<evidence type="ECO:0000256" key="2">
    <source>
        <dbReference type="SAM" id="MobiDB-lite"/>
    </source>
</evidence>
<dbReference type="PANTHER" id="PTHR31662:SF33">
    <property type="entry name" value="DNA-BINDING STOREKEEPER PROTEIN TRANSCRIPTIONAL REGULATOR-LIKE PROTEIN"/>
    <property type="match status" value="1"/>
</dbReference>
<feature type="compositionally biased region" description="Basic and acidic residues" evidence="2">
    <location>
        <begin position="93"/>
        <end position="102"/>
    </location>
</feature>
<comment type="similarity">
    <text evidence="1">Belongs to the GeBP family.</text>
</comment>
<sequence>MAKTAAKEIEEVDEMEDEVEEEVEDEVEEEQEDEAEEVEEEEEEEEKSATKEDDESSKPKKPKSTVTPAKRPTTMKTAIDDTNRKSEKRRKKNNDSVEEESKKKKPIPFQRVWSEEDEIIILKGMVKYNEKGLDVNEFYTSIKNLLHVEVTKEQLNDKIRRLKGKYIKNAFNEKEGKEMNFPKPHDAKLYELSKKIWSPIKRLEAKNGATVDSVTKVAKKSSRNVKGVVVLEDSAIAKQNVPHLQSESVVEKEEERNGNHFSLMNELMRSGKGKDLIRPPPSWGREFNGLRLIGSSKKAKEELDQKWRKLQIAETKLYLDRLELLSEDTKMVLDALLESSSNS</sequence>
<organism evidence="4 5">
    <name type="scientific">Macleaya cordata</name>
    <name type="common">Five-seeded plume-poppy</name>
    <name type="synonym">Bocconia cordata</name>
    <dbReference type="NCBI Taxonomy" id="56857"/>
    <lineage>
        <taxon>Eukaryota</taxon>
        <taxon>Viridiplantae</taxon>
        <taxon>Streptophyta</taxon>
        <taxon>Embryophyta</taxon>
        <taxon>Tracheophyta</taxon>
        <taxon>Spermatophyta</taxon>
        <taxon>Magnoliopsida</taxon>
        <taxon>Ranunculales</taxon>
        <taxon>Papaveraceae</taxon>
        <taxon>Papaveroideae</taxon>
        <taxon>Macleaya</taxon>
    </lineage>
</organism>
<dbReference type="OMA" id="CKIVWSG"/>
<dbReference type="Proteomes" id="UP000195402">
    <property type="component" value="Unassembled WGS sequence"/>
</dbReference>
<dbReference type="InParanoid" id="A0A200Q8P2"/>
<dbReference type="FunCoup" id="A0A200Q8P2">
    <property type="interactions" value="997"/>
</dbReference>